<dbReference type="STRING" id="231916.A0A409VQH7"/>
<comment type="caution">
    <text evidence="3">The sequence shown here is derived from an EMBL/GenBank/DDBJ whole genome shotgun (WGS) entry which is preliminary data.</text>
</comment>
<dbReference type="Pfam" id="PF21413">
    <property type="entry name" value="SHQ1-like_CS"/>
    <property type="match status" value="1"/>
</dbReference>
<dbReference type="SUPFAM" id="SSF49764">
    <property type="entry name" value="HSP20-like chaperones"/>
    <property type="match status" value="1"/>
</dbReference>
<keyword evidence="4" id="KW-1185">Reference proteome</keyword>
<evidence type="ECO:0000313" key="4">
    <source>
        <dbReference type="Proteomes" id="UP000284706"/>
    </source>
</evidence>
<dbReference type="GO" id="GO:0000493">
    <property type="term" value="P:box H/ACA snoRNP assembly"/>
    <property type="evidence" value="ECO:0007669"/>
    <property type="project" value="InterPro"/>
</dbReference>
<dbReference type="Pfam" id="PF04925">
    <property type="entry name" value="SHQ1"/>
    <property type="match status" value="1"/>
</dbReference>
<dbReference type="InterPro" id="IPR007052">
    <property type="entry name" value="CS_dom"/>
</dbReference>
<dbReference type="FunCoup" id="A0A409VQH7">
    <property type="interactions" value="571"/>
</dbReference>
<dbReference type="InterPro" id="IPR008978">
    <property type="entry name" value="HSP20-like_chaperone"/>
</dbReference>
<dbReference type="GO" id="GO:0005654">
    <property type="term" value="C:nucleoplasm"/>
    <property type="evidence" value="ECO:0007669"/>
    <property type="project" value="TreeGrafter"/>
</dbReference>
<dbReference type="OrthoDB" id="73639at2759"/>
<protein>
    <recommendedName>
        <fullName evidence="2">CS domain-containing protein</fullName>
    </recommendedName>
</protein>
<gene>
    <name evidence="3" type="ORF">CVT26_003436</name>
</gene>
<dbReference type="InterPro" id="IPR007009">
    <property type="entry name" value="Shq1_C"/>
</dbReference>
<reference evidence="3 4" key="1">
    <citation type="journal article" date="2018" name="Evol. Lett.">
        <title>Horizontal gene cluster transfer increased hallucinogenic mushroom diversity.</title>
        <authorList>
            <person name="Reynolds H.T."/>
            <person name="Vijayakumar V."/>
            <person name="Gluck-Thaler E."/>
            <person name="Korotkin H.B."/>
            <person name="Matheny P.B."/>
            <person name="Slot J.C."/>
        </authorList>
    </citation>
    <scope>NUCLEOTIDE SEQUENCE [LARGE SCALE GENOMIC DNA]</scope>
    <source>
        <strain evidence="3 4">SRW20</strain>
    </source>
</reference>
<name>A0A409VQH7_9AGAR</name>
<dbReference type="EMBL" id="NHYE01005594">
    <property type="protein sequence ID" value="PPQ68497.1"/>
    <property type="molecule type" value="Genomic_DNA"/>
</dbReference>
<organism evidence="3 4">
    <name type="scientific">Gymnopilus dilepis</name>
    <dbReference type="NCBI Taxonomy" id="231916"/>
    <lineage>
        <taxon>Eukaryota</taxon>
        <taxon>Fungi</taxon>
        <taxon>Dikarya</taxon>
        <taxon>Basidiomycota</taxon>
        <taxon>Agaricomycotina</taxon>
        <taxon>Agaricomycetes</taxon>
        <taxon>Agaricomycetidae</taxon>
        <taxon>Agaricales</taxon>
        <taxon>Agaricineae</taxon>
        <taxon>Hymenogastraceae</taxon>
        <taxon>Gymnopilus</taxon>
    </lineage>
</organism>
<dbReference type="InterPro" id="IPR039742">
    <property type="entry name" value="Shq1"/>
</dbReference>
<evidence type="ECO:0000259" key="2">
    <source>
        <dbReference type="PROSITE" id="PS51203"/>
    </source>
</evidence>
<comment type="similarity">
    <text evidence="1">Belongs to the SHQ1 family.</text>
</comment>
<dbReference type="GO" id="GO:0005737">
    <property type="term" value="C:cytoplasm"/>
    <property type="evidence" value="ECO:0007669"/>
    <property type="project" value="TreeGrafter"/>
</dbReference>
<dbReference type="AlphaFoldDB" id="A0A409VQH7"/>
<sequence>MITPRFSCSQTEGAVIVSIYCPSIRATDVEINVEETLVTVHVNPYFLRLNFSKPLVDDENSSANYDPSSGTLTVTLSKEHKGEVFNDLDLLAKLLAPRKTVKETPSIEVLSSETSPEDDLAEVTQNLSLEQQEIIQAAENDWQLPQEVPPLLPPFNLSSQVHYGFLDLHSGYLRHASHTENEVNELGDDAEICTKAERRARRTKHEDEKFDEEHYMADFVDDEFIQELIVWDHPHVTDSKTFQYTENENMTMLRLPRKEYLATASQTHDLYLTLITLLFSYIYDSRTTQCDPTPESAWTICNLTPAFTALDPPHSDHYAGGPHVFSETELKETLLPSYRRSITFPLYRSFALAEKCRQDVATLLRRGKRRVTRCLLELKDILDHHDVYYVYSKIWVDDFCVWIQADADDEILERLGKSLAGVKIDKQSVGWGLEEIEKAALQTLDRESDSDDEGPED</sequence>
<evidence type="ECO:0000313" key="3">
    <source>
        <dbReference type="EMBL" id="PPQ68497.1"/>
    </source>
</evidence>
<dbReference type="PANTHER" id="PTHR12967:SF0">
    <property type="entry name" value="PROTEIN SHQ1 HOMOLOG"/>
    <property type="match status" value="1"/>
</dbReference>
<dbReference type="Gene3D" id="2.60.40.790">
    <property type="match status" value="1"/>
</dbReference>
<dbReference type="PANTHER" id="PTHR12967">
    <property type="entry name" value="PROTEIN SHQ1 HOMOLOG"/>
    <property type="match status" value="1"/>
</dbReference>
<dbReference type="InParanoid" id="A0A409VQH7"/>
<proteinExistence type="inferred from homology"/>
<dbReference type="PROSITE" id="PS51203">
    <property type="entry name" value="CS"/>
    <property type="match status" value="1"/>
</dbReference>
<feature type="domain" description="CS" evidence="2">
    <location>
        <begin position="1"/>
        <end position="89"/>
    </location>
</feature>
<dbReference type="CDD" id="cd06463">
    <property type="entry name" value="p23_like"/>
    <property type="match status" value="1"/>
</dbReference>
<dbReference type="InterPro" id="IPR048696">
    <property type="entry name" value="SHQ1-like_CS"/>
</dbReference>
<accession>A0A409VQH7</accession>
<dbReference type="Proteomes" id="UP000284706">
    <property type="component" value="Unassembled WGS sequence"/>
</dbReference>
<dbReference type="GO" id="GO:0051082">
    <property type="term" value="F:unfolded protein binding"/>
    <property type="evidence" value="ECO:0007669"/>
    <property type="project" value="TreeGrafter"/>
</dbReference>
<evidence type="ECO:0000256" key="1">
    <source>
        <dbReference type="ARBA" id="ARBA00005607"/>
    </source>
</evidence>